<feature type="region of interest" description="Disordered" evidence="6">
    <location>
        <begin position="1"/>
        <end position="24"/>
    </location>
</feature>
<gene>
    <name evidence="9" type="ORF">LCGC14_0460300</name>
</gene>
<evidence type="ECO:0000256" key="5">
    <source>
        <dbReference type="ARBA" id="ARBA00023172"/>
    </source>
</evidence>
<dbReference type="InterPro" id="IPR049261">
    <property type="entry name" value="RecA-like_C"/>
</dbReference>
<evidence type="ECO:0000259" key="7">
    <source>
        <dbReference type="PROSITE" id="PS50162"/>
    </source>
</evidence>
<dbReference type="InterPro" id="IPR020587">
    <property type="entry name" value="RecA_monomer-monomer_interface"/>
</dbReference>
<accession>A0A0F9SFB8</accession>
<comment type="similarity">
    <text evidence="1">Belongs to the RecA family.</text>
</comment>
<dbReference type="EMBL" id="LAZR01000471">
    <property type="protein sequence ID" value="KKN67575.1"/>
    <property type="molecule type" value="Genomic_DNA"/>
</dbReference>
<dbReference type="GO" id="GO:0006310">
    <property type="term" value="P:DNA recombination"/>
    <property type="evidence" value="ECO:0007669"/>
    <property type="project" value="UniProtKB-KW"/>
</dbReference>
<evidence type="ECO:0000259" key="8">
    <source>
        <dbReference type="PROSITE" id="PS50163"/>
    </source>
</evidence>
<dbReference type="InterPro" id="IPR013765">
    <property type="entry name" value="DNA_recomb/repair_RecA"/>
</dbReference>
<feature type="domain" description="RecA family profile 1" evidence="7">
    <location>
        <begin position="60"/>
        <end position="228"/>
    </location>
</feature>
<dbReference type="PRINTS" id="PR00142">
    <property type="entry name" value="RECA"/>
</dbReference>
<dbReference type="AlphaFoldDB" id="A0A0F9SFB8"/>
<evidence type="ECO:0000256" key="6">
    <source>
        <dbReference type="SAM" id="MobiDB-lite"/>
    </source>
</evidence>
<dbReference type="SUPFAM" id="SSF54752">
    <property type="entry name" value="RecA protein, C-terminal domain"/>
    <property type="match status" value="1"/>
</dbReference>
<evidence type="ECO:0008006" key="10">
    <source>
        <dbReference type="Google" id="ProtNLM"/>
    </source>
</evidence>
<dbReference type="InterPro" id="IPR020588">
    <property type="entry name" value="RecA_ATP-bd"/>
</dbReference>
<dbReference type="PROSITE" id="PS50162">
    <property type="entry name" value="RECA_2"/>
    <property type="match status" value="1"/>
</dbReference>
<dbReference type="InterPro" id="IPR027417">
    <property type="entry name" value="P-loop_NTPase"/>
</dbReference>
<dbReference type="GO" id="GO:0006281">
    <property type="term" value="P:DNA repair"/>
    <property type="evidence" value="ECO:0007669"/>
    <property type="project" value="InterPro"/>
</dbReference>
<keyword evidence="2" id="KW-0547">Nucleotide-binding</keyword>
<dbReference type="InterPro" id="IPR003593">
    <property type="entry name" value="AAA+_ATPase"/>
</dbReference>
<sequence>MSNRSKAKGKGGEGGSGTTAVAPIAPEDKVLELLGGSVNEDVDDDQKSFVEGYEGISLRLRGIVSTRCATLDNALGRGGVPLGRLTILTGADGCGKTTQALELVAEVQLKGGLAGFLDAEHKLDIPYAERIGVNMKLLILSQPTTMEGMFAFMEKWIAKAAEWREIYGDVPVVLFLDSVNAAVPKAVLEGDWDQVTVAAQSRFFSLKLPKLIGMAQRAGVGLVFIAQLRDKIGVRFGPTTHISGGRAIMHHATVIVKYTRIKKITRAGQEDPVAIMVKAQVDKNQIAPPFREAEFMIRLGHGFDQEAALIDAGIAAKVLTQKGAWISFGDDRLGNGVEQASGLLRKKPEIADQVREAIRNADAS</sequence>
<proteinExistence type="inferred from homology"/>
<protein>
    <recommendedName>
        <fullName evidence="10">RecA family profile 1 domain-containing protein</fullName>
    </recommendedName>
</protein>
<dbReference type="InterPro" id="IPR023400">
    <property type="entry name" value="RecA_C_sf"/>
</dbReference>
<dbReference type="GO" id="GO:0140664">
    <property type="term" value="F:ATP-dependent DNA damage sensor activity"/>
    <property type="evidence" value="ECO:0007669"/>
    <property type="project" value="InterPro"/>
</dbReference>
<dbReference type="Pfam" id="PF00154">
    <property type="entry name" value="RecA_N"/>
    <property type="match status" value="1"/>
</dbReference>
<dbReference type="GO" id="GO:0003697">
    <property type="term" value="F:single-stranded DNA binding"/>
    <property type="evidence" value="ECO:0007669"/>
    <property type="project" value="InterPro"/>
</dbReference>
<dbReference type="PANTHER" id="PTHR45900">
    <property type="entry name" value="RECA"/>
    <property type="match status" value="1"/>
</dbReference>
<name>A0A0F9SFB8_9ZZZZ</name>
<comment type="caution">
    <text evidence="9">The sequence shown here is derived from an EMBL/GenBank/DDBJ whole genome shotgun (WGS) entry which is preliminary data.</text>
</comment>
<dbReference type="PROSITE" id="PS50163">
    <property type="entry name" value="RECA_3"/>
    <property type="match status" value="1"/>
</dbReference>
<evidence type="ECO:0000256" key="2">
    <source>
        <dbReference type="ARBA" id="ARBA00022741"/>
    </source>
</evidence>
<dbReference type="Pfam" id="PF21096">
    <property type="entry name" value="RecA_C"/>
    <property type="match status" value="1"/>
</dbReference>
<dbReference type="InterPro" id="IPR049428">
    <property type="entry name" value="RecA-like_N"/>
</dbReference>
<keyword evidence="5" id="KW-0233">DNA recombination</keyword>
<dbReference type="GO" id="GO:0005524">
    <property type="term" value="F:ATP binding"/>
    <property type="evidence" value="ECO:0007669"/>
    <property type="project" value="UniProtKB-KW"/>
</dbReference>
<organism evidence="9">
    <name type="scientific">marine sediment metagenome</name>
    <dbReference type="NCBI Taxonomy" id="412755"/>
    <lineage>
        <taxon>unclassified sequences</taxon>
        <taxon>metagenomes</taxon>
        <taxon>ecological metagenomes</taxon>
    </lineage>
</organism>
<dbReference type="PANTHER" id="PTHR45900:SF1">
    <property type="entry name" value="MITOCHONDRIAL DNA REPAIR PROTEIN RECA HOMOLOG-RELATED"/>
    <property type="match status" value="1"/>
</dbReference>
<evidence type="ECO:0000256" key="3">
    <source>
        <dbReference type="ARBA" id="ARBA00022840"/>
    </source>
</evidence>
<reference evidence="9" key="1">
    <citation type="journal article" date="2015" name="Nature">
        <title>Complex archaea that bridge the gap between prokaryotes and eukaryotes.</title>
        <authorList>
            <person name="Spang A."/>
            <person name="Saw J.H."/>
            <person name="Jorgensen S.L."/>
            <person name="Zaremba-Niedzwiedzka K."/>
            <person name="Martijn J."/>
            <person name="Lind A.E."/>
            <person name="van Eijk R."/>
            <person name="Schleper C."/>
            <person name="Guy L."/>
            <person name="Ettema T.J."/>
        </authorList>
    </citation>
    <scope>NUCLEOTIDE SEQUENCE</scope>
</reference>
<dbReference type="Gene3D" id="3.40.50.300">
    <property type="entry name" value="P-loop containing nucleotide triphosphate hydrolases"/>
    <property type="match status" value="1"/>
</dbReference>
<evidence type="ECO:0000313" key="9">
    <source>
        <dbReference type="EMBL" id="KKN67575.1"/>
    </source>
</evidence>
<keyword evidence="3" id="KW-0067">ATP-binding</keyword>
<dbReference type="Gene3D" id="3.30.250.10">
    <property type="entry name" value="RecA protein, C-terminal domain"/>
    <property type="match status" value="1"/>
</dbReference>
<evidence type="ECO:0000256" key="1">
    <source>
        <dbReference type="ARBA" id="ARBA00009391"/>
    </source>
</evidence>
<dbReference type="SMART" id="SM00382">
    <property type="entry name" value="AAA"/>
    <property type="match status" value="1"/>
</dbReference>
<keyword evidence="4" id="KW-0238">DNA-binding</keyword>
<dbReference type="SUPFAM" id="SSF52540">
    <property type="entry name" value="P-loop containing nucleoside triphosphate hydrolases"/>
    <property type="match status" value="1"/>
</dbReference>
<feature type="domain" description="RecA family profile 2" evidence="8">
    <location>
        <begin position="233"/>
        <end position="308"/>
    </location>
</feature>
<evidence type="ECO:0000256" key="4">
    <source>
        <dbReference type="ARBA" id="ARBA00023125"/>
    </source>
</evidence>